<dbReference type="RefSeq" id="XP_009544611.1">
    <property type="nucleotide sequence ID" value="XM_009546316.2"/>
</dbReference>
<dbReference type="Gene3D" id="2.30.30.210">
    <property type="entry name" value="Ribonuclease P/MRP, subunit p29"/>
    <property type="match status" value="1"/>
</dbReference>
<dbReference type="GO" id="GO:0005634">
    <property type="term" value="C:nucleus"/>
    <property type="evidence" value="ECO:0007669"/>
    <property type="project" value="UniProtKB-SubCell"/>
</dbReference>
<evidence type="ECO:0000256" key="1">
    <source>
        <dbReference type="ARBA" id="ARBA00004123"/>
    </source>
</evidence>
<evidence type="ECO:0000313" key="10">
    <source>
        <dbReference type="Proteomes" id="UP000030671"/>
    </source>
</evidence>
<evidence type="ECO:0000256" key="6">
    <source>
        <dbReference type="ARBA" id="ARBA00022759"/>
    </source>
</evidence>
<proteinExistence type="inferred from homology"/>
<accession>W4K9W6</accession>
<dbReference type="GO" id="GO:0000172">
    <property type="term" value="C:ribonuclease MRP complex"/>
    <property type="evidence" value="ECO:0007669"/>
    <property type="project" value="InterPro"/>
</dbReference>
<dbReference type="OrthoDB" id="124041at2759"/>
<keyword evidence="5" id="KW-0540">Nuclease</keyword>
<comment type="similarity">
    <text evidence="2">Belongs to the eukaryotic/archaeal RNase P protein component 1 family.</text>
</comment>
<evidence type="ECO:0000256" key="7">
    <source>
        <dbReference type="ARBA" id="ARBA00022801"/>
    </source>
</evidence>
<dbReference type="InterPro" id="IPR036980">
    <property type="entry name" value="RNase_P/MRP_Rpp29_sf"/>
</dbReference>
<feature type="non-terminal residue" evidence="9">
    <location>
        <position position="1"/>
    </location>
</feature>
<dbReference type="Pfam" id="PF01868">
    <property type="entry name" value="RNase_P-MRP_p29"/>
    <property type="match status" value="1"/>
</dbReference>
<feature type="region of interest" description="Disordered" evidence="8">
    <location>
        <begin position="175"/>
        <end position="195"/>
    </location>
</feature>
<dbReference type="InterPro" id="IPR016848">
    <property type="entry name" value="RNase_P/MRP_Rpp29-subunit"/>
</dbReference>
<dbReference type="GeneID" id="20669257"/>
<evidence type="ECO:0000256" key="8">
    <source>
        <dbReference type="SAM" id="MobiDB-lite"/>
    </source>
</evidence>
<dbReference type="Proteomes" id="UP000030671">
    <property type="component" value="Unassembled WGS sequence"/>
</dbReference>
<dbReference type="eggNOG" id="KOG4046">
    <property type="taxonomic scope" value="Eukaryota"/>
</dbReference>
<dbReference type="GO" id="GO:0004519">
    <property type="term" value="F:endonuclease activity"/>
    <property type="evidence" value="ECO:0007669"/>
    <property type="project" value="UniProtKB-KW"/>
</dbReference>
<keyword evidence="4" id="KW-0819">tRNA processing</keyword>
<keyword evidence="3" id="KW-0963">Cytoplasm</keyword>
<dbReference type="HAMAP" id="MF_00754">
    <property type="entry name" value="RNase_P_1"/>
    <property type="match status" value="1"/>
</dbReference>
<dbReference type="PIRSF" id="PIRSF027081">
    <property type="entry name" value="RNase_P/MRP_p29_subunit"/>
    <property type="match status" value="1"/>
</dbReference>
<dbReference type="SMART" id="SM00538">
    <property type="entry name" value="POP4"/>
    <property type="match status" value="1"/>
</dbReference>
<comment type="subcellular location">
    <subcellularLocation>
        <location evidence="1">Nucleus</location>
    </subcellularLocation>
</comment>
<dbReference type="GO" id="GO:0030677">
    <property type="term" value="C:ribonuclease P complex"/>
    <property type="evidence" value="ECO:0007669"/>
    <property type="project" value="InterPro"/>
</dbReference>
<dbReference type="EMBL" id="KI925457">
    <property type="protein sequence ID" value="ETW82573.1"/>
    <property type="molecule type" value="Genomic_DNA"/>
</dbReference>
<dbReference type="GO" id="GO:0001682">
    <property type="term" value="P:tRNA 5'-leader removal"/>
    <property type="evidence" value="ECO:0007669"/>
    <property type="project" value="InterPro"/>
</dbReference>
<dbReference type="FunCoup" id="W4K9W6">
    <property type="interactions" value="282"/>
</dbReference>
<organism evidence="9 10">
    <name type="scientific">Heterobasidion irregulare (strain TC 32-1)</name>
    <dbReference type="NCBI Taxonomy" id="747525"/>
    <lineage>
        <taxon>Eukaryota</taxon>
        <taxon>Fungi</taxon>
        <taxon>Dikarya</taxon>
        <taxon>Basidiomycota</taxon>
        <taxon>Agaricomycotina</taxon>
        <taxon>Agaricomycetes</taxon>
        <taxon>Russulales</taxon>
        <taxon>Bondarzewiaceae</taxon>
        <taxon>Heterobasidion</taxon>
        <taxon>Heterobasidion annosum species complex</taxon>
    </lineage>
</organism>
<keyword evidence="6" id="KW-0255">Endonuclease</keyword>
<dbReference type="STRING" id="747525.W4K9W6"/>
<dbReference type="InParanoid" id="W4K9W6"/>
<protein>
    <submittedName>
        <fullName evidence="9">RNase P</fullName>
    </submittedName>
</protein>
<dbReference type="GO" id="GO:0006364">
    <property type="term" value="P:rRNA processing"/>
    <property type="evidence" value="ECO:0007669"/>
    <property type="project" value="TreeGrafter"/>
</dbReference>
<dbReference type="PANTHER" id="PTHR13348">
    <property type="entry name" value="RIBONUCLEASE P SUBUNIT P29"/>
    <property type="match status" value="1"/>
</dbReference>
<dbReference type="InterPro" id="IPR023534">
    <property type="entry name" value="Rof/RNase_P-like"/>
</dbReference>
<evidence type="ECO:0000313" key="9">
    <source>
        <dbReference type="EMBL" id="ETW82573.1"/>
    </source>
</evidence>
<dbReference type="InterPro" id="IPR002730">
    <property type="entry name" value="Rpp29/RNP1"/>
</dbReference>
<dbReference type="HOGENOM" id="CLU_078577_1_0_1"/>
<keyword evidence="10" id="KW-1185">Reference proteome</keyword>
<dbReference type="GO" id="GO:0016787">
    <property type="term" value="F:hydrolase activity"/>
    <property type="evidence" value="ECO:0007669"/>
    <property type="project" value="UniProtKB-KW"/>
</dbReference>
<dbReference type="AlphaFoldDB" id="W4K9W6"/>
<evidence type="ECO:0000256" key="2">
    <source>
        <dbReference type="ARBA" id="ARBA00006181"/>
    </source>
</evidence>
<dbReference type="GO" id="GO:0033204">
    <property type="term" value="F:ribonuclease P RNA binding"/>
    <property type="evidence" value="ECO:0007669"/>
    <property type="project" value="InterPro"/>
</dbReference>
<dbReference type="SUPFAM" id="SSF101744">
    <property type="entry name" value="Rof/RNase P subunit-like"/>
    <property type="match status" value="1"/>
</dbReference>
<name>W4K9W6_HETIT</name>
<dbReference type="InterPro" id="IPR023538">
    <property type="entry name" value="RNP1"/>
</dbReference>
<dbReference type="PANTHER" id="PTHR13348:SF0">
    <property type="entry name" value="RIBONUCLEASE P PROTEIN SUBUNIT P29"/>
    <property type="match status" value="1"/>
</dbReference>
<gene>
    <name evidence="9" type="primary">RNase_P_3</name>
    <name evidence="9" type="ORF">HETIRDRAFT_26335</name>
</gene>
<evidence type="ECO:0000256" key="3">
    <source>
        <dbReference type="ARBA" id="ARBA00022490"/>
    </source>
</evidence>
<dbReference type="KEGG" id="hir:HETIRDRAFT_26335"/>
<evidence type="ECO:0000256" key="4">
    <source>
        <dbReference type="ARBA" id="ARBA00022694"/>
    </source>
</evidence>
<sequence>YNERIRHQFILLENPEKKSRIALLHAAQVEKIKKAKERRRLGVIGRNEAVEKGMWKLKKEQARWELFIPLHRLWLGYMSELLGLAALPASGTPSPKDMPSSAGMHAKLVKADFHGSIMTVRRSNNPALIGLSGIVVHETENAFRVVTRTNKSKLIPKHGSVFAFAVPLYSTLDTTSSSSPAAGPSSSQSSKTSNTVLEAPHIELELYGNQFQFRSVERASKKFKPKETIEL</sequence>
<evidence type="ECO:0000256" key="5">
    <source>
        <dbReference type="ARBA" id="ARBA00022722"/>
    </source>
</evidence>
<reference evidence="9 10" key="1">
    <citation type="journal article" date="2012" name="New Phytol.">
        <title>Insight into trade-off between wood decay and parasitism from the genome of a fungal forest pathogen.</title>
        <authorList>
            <person name="Olson A."/>
            <person name="Aerts A."/>
            <person name="Asiegbu F."/>
            <person name="Belbahri L."/>
            <person name="Bouzid O."/>
            <person name="Broberg A."/>
            <person name="Canback B."/>
            <person name="Coutinho P.M."/>
            <person name="Cullen D."/>
            <person name="Dalman K."/>
            <person name="Deflorio G."/>
            <person name="van Diepen L.T."/>
            <person name="Dunand C."/>
            <person name="Duplessis S."/>
            <person name="Durling M."/>
            <person name="Gonthier P."/>
            <person name="Grimwood J."/>
            <person name="Fossdal C.G."/>
            <person name="Hansson D."/>
            <person name="Henrissat B."/>
            <person name="Hietala A."/>
            <person name="Himmelstrand K."/>
            <person name="Hoffmeister D."/>
            <person name="Hogberg N."/>
            <person name="James T.Y."/>
            <person name="Karlsson M."/>
            <person name="Kohler A."/>
            <person name="Kues U."/>
            <person name="Lee Y.H."/>
            <person name="Lin Y.C."/>
            <person name="Lind M."/>
            <person name="Lindquist E."/>
            <person name="Lombard V."/>
            <person name="Lucas S."/>
            <person name="Lunden K."/>
            <person name="Morin E."/>
            <person name="Murat C."/>
            <person name="Park J."/>
            <person name="Raffaello T."/>
            <person name="Rouze P."/>
            <person name="Salamov A."/>
            <person name="Schmutz J."/>
            <person name="Solheim H."/>
            <person name="Stahlberg J."/>
            <person name="Velez H."/>
            <person name="de Vries R.P."/>
            <person name="Wiebenga A."/>
            <person name="Woodward S."/>
            <person name="Yakovlev I."/>
            <person name="Garbelotto M."/>
            <person name="Martin F."/>
            <person name="Grigoriev I.V."/>
            <person name="Stenlid J."/>
        </authorList>
    </citation>
    <scope>NUCLEOTIDE SEQUENCE [LARGE SCALE GENOMIC DNA]</scope>
    <source>
        <strain evidence="9 10">TC 32-1</strain>
    </source>
</reference>
<keyword evidence="7" id="KW-0378">Hydrolase</keyword>
<feature type="non-terminal residue" evidence="9">
    <location>
        <position position="231"/>
    </location>
</feature>